<dbReference type="InterPro" id="IPR011001">
    <property type="entry name" value="Saposin-like"/>
</dbReference>
<organism evidence="4">
    <name type="scientific">Steinernema carpocapsae</name>
    <name type="common">Entomopathogenic nematode</name>
    <dbReference type="NCBI Taxonomy" id="34508"/>
    <lineage>
        <taxon>Eukaryota</taxon>
        <taxon>Metazoa</taxon>
        <taxon>Ecdysozoa</taxon>
        <taxon>Nematoda</taxon>
        <taxon>Chromadorea</taxon>
        <taxon>Rhabditida</taxon>
        <taxon>Tylenchina</taxon>
        <taxon>Panagrolaimomorpha</taxon>
        <taxon>Strongyloidoidea</taxon>
        <taxon>Steinernematidae</taxon>
        <taxon>Steinernema</taxon>
    </lineage>
</organism>
<dbReference type="SMART" id="SM00741">
    <property type="entry name" value="SapB"/>
    <property type="match status" value="1"/>
</dbReference>
<dbReference type="SUPFAM" id="SSF47862">
    <property type="entry name" value="Saposin"/>
    <property type="match status" value="1"/>
</dbReference>
<feature type="domain" description="Saposin B-type" evidence="3">
    <location>
        <begin position="22"/>
        <end position="96"/>
    </location>
</feature>
<dbReference type="PROSITE" id="PS50015">
    <property type="entry name" value="SAP_B"/>
    <property type="match status" value="1"/>
</dbReference>
<dbReference type="AlphaFoldDB" id="A0A4U5NEP0"/>
<protein>
    <recommendedName>
        <fullName evidence="3">Saposin B-type domain-containing protein</fullName>
    </recommendedName>
</protein>
<evidence type="ECO:0000313" key="4">
    <source>
        <dbReference type="EMBL" id="TKR81469.1"/>
    </source>
</evidence>
<accession>A0A4U5NEP0</accession>
<evidence type="ECO:0000259" key="3">
    <source>
        <dbReference type="PROSITE" id="PS50015"/>
    </source>
</evidence>
<keyword evidence="2" id="KW-0732">Signal</keyword>
<evidence type="ECO:0000256" key="1">
    <source>
        <dbReference type="ARBA" id="ARBA00023157"/>
    </source>
</evidence>
<reference evidence="4" key="3">
    <citation type="journal article" date="2019" name="G3 (Bethesda)">
        <title>Hybrid Assembly of the Genome of the Entomopathogenic Nematode Steinernema carpocapsae Identifies the X-Chromosome.</title>
        <authorList>
            <person name="Serra L."/>
            <person name="Macchietto M."/>
            <person name="Macias-Munoz A."/>
            <person name="McGill C.J."/>
            <person name="Rodriguez I.M."/>
            <person name="Rodriguez B."/>
            <person name="Murad R."/>
            <person name="Mortazavi A."/>
        </authorList>
    </citation>
    <scope>NUCLEOTIDE SEQUENCE</scope>
    <source>
        <strain evidence="4">ALL</strain>
    </source>
</reference>
<feature type="signal peptide" evidence="2">
    <location>
        <begin position="1"/>
        <end position="19"/>
    </location>
</feature>
<proteinExistence type="predicted"/>
<dbReference type="InterPro" id="IPR008139">
    <property type="entry name" value="SaposinB_dom"/>
</dbReference>
<reference evidence="4" key="1">
    <citation type="submission" date="2013-11" db="EMBL/GenBank/DDBJ databases">
        <authorList>
            <person name="Sternberg P."/>
            <person name="Dillman A."/>
            <person name="Macchietto M."/>
        </authorList>
    </citation>
    <scope>NUCLEOTIDE SEQUENCE</scope>
    <source>
        <strain evidence="4">ALL</strain>
    </source>
</reference>
<feature type="chain" id="PRO_5020655286" description="Saposin B-type domain-containing protein" evidence="2">
    <location>
        <begin position="20"/>
        <end position="96"/>
    </location>
</feature>
<gene>
    <name evidence="4" type="ORF">L596_015333</name>
</gene>
<sequence length="96" mass="10769">MKTFVLLIALFALLAFAWANDMPDLCKSCENLVSEGQKAEEYSDQWLKSHISEICQKFGKLEKICTEVLSIFSALIDKSIKKEVSAQKACSSMQLC</sequence>
<comment type="caution">
    <text evidence="4">The sequence shown here is derived from an EMBL/GenBank/DDBJ whole genome shotgun (WGS) entry which is preliminary data.</text>
</comment>
<evidence type="ECO:0000256" key="2">
    <source>
        <dbReference type="SAM" id="SignalP"/>
    </source>
</evidence>
<dbReference type="EMBL" id="AZBU02000004">
    <property type="protein sequence ID" value="TKR81469.1"/>
    <property type="molecule type" value="Genomic_DNA"/>
</dbReference>
<keyword evidence="1" id="KW-1015">Disulfide bond</keyword>
<dbReference type="Gene3D" id="1.10.225.10">
    <property type="entry name" value="Saposin-like"/>
    <property type="match status" value="1"/>
</dbReference>
<name>A0A4U5NEP0_STECR</name>
<reference evidence="4" key="2">
    <citation type="journal article" date="2015" name="Genome Biol.">
        <title>Comparative genomics of Steinernema reveals deeply conserved gene regulatory networks.</title>
        <authorList>
            <person name="Dillman A.R."/>
            <person name="Macchietto M."/>
            <person name="Porter C.F."/>
            <person name="Rogers A."/>
            <person name="Williams B."/>
            <person name="Antoshechkin I."/>
            <person name="Lee M.M."/>
            <person name="Goodwin Z."/>
            <person name="Lu X."/>
            <person name="Lewis E.E."/>
            <person name="Goodrich-Blair H."/>
            <person name="Stock S.P."/>
            <person name="Adams B.J."/>
            <person name="Sternberg P.W."/>
            <person name="Mortazavi A."/>
        </authorList>
    </citation>
    <scope>NUCLEOTIDE SEQUENCE [LARGE SCALE GENOMIC DNA]</scope>
    <source>
        <strain evidence="4">ALL</strain>
    </source>
</reference>